<gene>
    <name evidence="2" type="ORF">Ade02nite_40170</name>
</gene>
<protein>
    <recommendedName>
        <fullName evidence="4">DUF4203 domain-containing protein</fullName>
    </recommendedName>
</protein>
<proteinExistence type="predicted"/>
<dbReference type="EMBL" id="BOMI01000077">
    <property type="protein sequence ID" value="GID75376.1"/>
    <property type="molecule type" value="Genomic_DNA"/>
</dbReference>
<dbReference type="RefSeq" id="WP_203765650.1">
    <property type="nucleotide sequence ID" value="NZ_BAAABO010000019.1"/>
</dbReference>
<keyword evidence="1" id="KW-0472">Membrane</keyword>
<feature type="transmembrane region" description="Helical" evidence="1">
    <location>
        <begin position="160"/>
        <end position="177"/>
    </location>
</feature>
<keyword evidence="1" id="KW-1133">Transmembrane helix</keyword>
<keyword evidence="1" id="KW-0812">Transmembrane</keyword>
<evidence type="ECO:0000313" key="3">
    <source>
        <dbReference type="Proteomes" id="UP000609879"/>
    </source>
</evidence>
<keyword evidence="3" id="KW-1185">Reference proteome</keyword>
<name>A0ABQ3Y5W4_9ACTN</name>
<evidence type="ECO:0000313" key="2">
    <source>
        <dbReference type="EMBL" id="GID75376.1"/>
    </source>
</evidence>
<feature type="transmembrane region" description="Helical" evidence="1">
    <location>
        <begin position="71"/>
        <end position="91"/>
    </location>
</feature>
<accession>A0ABQ3Y5W4</accession>
<sequence length="198" mass="19893">MDTSGLGALIAGAVLCFAGVRSLNLAVFGSGFAVGWLITEPFGATLLTALIVAVAAAVVALVLARVVFRAALFFVGGLAGAVIGAKVFGLLQPEDGSVVLLVLFVAATGFIGGLVTQRFHATALAVVCALGGAALILSGLARAFPEALGFLRDPGGDWEAVLTTAIWIVLAALGWSVQRGSGRGGLRPAGPQTRPTPQ</sequence>
<reference evidence="2 3" key="1">
    <citation type="submission" date="2021-01" db="EMBL/GenBank/DDBJ databases">
        <title>Whole genome shotgun sequence of Actinoplanes deccanensis NBRC 13994.</title>
        <authorList>
            <person name="Komaki H."/>
            <person name="Tamura T."/>
        </authorList>
    </citation>
    <scope>NUCLEOTIDE SEQUENCE [LARGE SCALE GENOMIC DNA]</scope>
    <source>
        <strain evidence="2 3">NBRC 13994</strain>
    </source>
</reference>
<feature type="transmembrane region" description="Helical" evidence="1">
    <location>
        <begin position="46"/>
        <end position="64"/>
    </location>
</feature>
<feature type="transmembrane region" description="Helical" evidence="1">
    <location>
        <begin position="122"/>
        <end position="140"/>
    </location>
</feature>
<dbReference type="Proteomes" id="UP000609879">
    <property type="component" value="Unassembled WGS sequence"/>
</dbReference>
<organism evidence="2 3">
    <name type="scientific">Paractinoplanes deccanensis</name>
    <dbReference type="NCBI Taxonomy" id="113561"/>
    <lineage>
        <taxon>Bacteria</taxon>
        <taxon>Bacillati</taxon>
        <taxon>Actinomycetota</taxon>
        <taxon>Actinomycetes</taxon>
        <taxon>Micromonosporales</taxon>
        <taxon>Micromonosporaceae</taxon>
        <taxon>Paractinoplanes</taxon>
    </lineage>
</organism>
<feature type="transmembrane region" description="Helical" evidence="1">
    <location>
        <begin position="97"/>
        <end position="115"/>
    </location>
</feature>
<comment type="caution">
    <text evidence="2">The sequence shown here is derived from an EMBL/GenBank/DDBJ whole genome shotgun (WGS) entry which is preliminary data.</text>
</comment>
<evidence type="ECO:0000256" key="1">
    <source>
        <dbReference type="SAM" id="Phobius"/>
    </source>
</evidence>
<evidence type="ECO:0008006" key="4">
    <source>
        <dbReference type="Google" id="ProtNLM"/>
    </source>
</evidence>